<evidence type="ECO:0000313" key="4">
    <source>
        <dbReference type="Proteomes" id="UP000677244"/>
    </source>
</evidence>
<protein>
    <recommendedName>
        <fullName evidence="5">DUF4178 domain-containing protein</fullName>
    </recommendedName>
</protein>
<keyword evidence="2" id="KW-0472">Membrane</keyword>
<evidence type="ECO:0000256" key="1">
    <source>
        <dbReference type="SAM" id="MobiDB-lite"/>
    </source>
</evidence>
<organism evidence="3 4">
    <name type="scientific">Niastella soli</name>
    <dbReference type="NCBI Taxonomy" id="2821487"/>
    <lineage>
        <taxon>Bacteria</taxon>
        <taxon>Pseudomonadati</taxon>
        <taxon>Bacteroidota</taxon>
        <taxon>Chitinophagia</taxon>
        <taxon>Chitinophagales</taxon>
        <taxon>Chitinophagaceae</taxon>
        <taxon>Niastella</taxon>
    </lineage>
</organism>
<comment type="caution">
    <text evidence="3">The sequence shown here is derived from an EMBL/GenBank/DDBJ whole genome shotgun (WGS) entry which is preliminary data.</text>
</comment>
<dbReference type="RefSeq" id="WP_209140436.1">
    <property type="nucleotide sequence ID" value="NZ_JAGHKO010000004.1"/>
</dbReference>
<keyword evidence="4" id="KW-1185">Reference proteome</keyword>
<feature type="compositionally biased region" description="Pro residues" evidence="1">
    <location>
        <begin position="193"/>
        <end position="210"/>
    </location>
</feature>
<gene>
    <name evidence="3" type="ORF">J7I42_19040</name>
</gene>
<evidence type="ECO:0000256" key="2">
    <source>
        <dbReference type="SAM" id="Phobius"/>
    </source>
</evidence>
<sequence length="250" mass="28369">MYKLILLIIFLTYDSYCYCQLTFTKMRDTSWYVELKDSTVLYSKKLRVRYSEKDGEYLLLDHHQKILMSEVLRYRSRTGEYVREKGPVETYRIEKGGPRLFVYSRSFTYSDSNGFHTGHDYFLRKGLTGDMQKMSYRNLKEAMADNLASMRQLQASRTTVLIAGGAGAVGFLFTLIGGAQSFKQHSRVNQSMPTPPTFPVRPGPPMPPAQPDRSSVSPLLIVGPVIMIGAIITMCTAPGHVHKAINIYNQ</sequence>
<keyword evidence="2" id="KW-1133">Transmembrane helix</keyword>
<dbReference type="Proteomes" id="UP000677244">
    <property type="component" value="Unassembled WGS sequence"/>
</dbReference>
<feature type="transmembrane region" description="Helical" evidence="2">
    <location>
        <begin position="160"/>
        <end position="182"/>
    </location>
</feature>
<dbReference type="EMBL" id="JAGHKO010000004">
    <property type="protein sequence ID" value="MBO9202390.1"/>
    <property type="molecule type" value="Genomic_DNA"/>
</dbReference>
<evidence type="ECO:0008006" key="5">
    <source>
        <dbReference type="Google" id="ProtNLM"/>
    </source>
</evidence>
<evidence type="ECO:0000313" key="3">
    <source>
        <dbReference type="EMBL" id="MBO9202390.1"/>
    </source>
</evidence>
<feature type="transmembrane region" description="Helical" evidence="2">
    <location>
        <begin position="219"/>
        <end position="241"/>
    </location>
</feature>
<reference evidence="3 4" key="1">
    <citation type="submission" date="2021-03" db="EMBL/GenBank/DDBJ databases">
        <title>Assistant Professor.</title>
        <authorList>
            <person name="Huq M.A."/>
        </authorList>
    </citation>
    <scope>NUCLEOTIDE SEQUENCE [LARGE SCALE GENOMIC DNA]</scope>
    <source>
        <strain evidence="3 4">MAH-29</strain>
    </source>
</reference>
<accession>A0ABS3YY99</accession>
<proteinExistence type="predicted"/>
<name>A0ABS3YY99_9BACT</name>
<keyword evidence="2" id="KW-0812">Transmembrane</keyword>
<feature type="region of interest" description="Disordered" evidence="1">
    <location>
        <begin position="187"/>
        <end position="214"/>
    </location>
</feature>